<gene>
    <name evidence="4" type="primary">mon2_4</name>
    <name evidence="4" type="ORF">E2C01_026015</name>
</gene>
<dbReference type="OrthoDB" id="294853at2759"/>
<feature type="domain" description="Mon2/Sec7/BIG1-like HDS" evidence="2">
    <location>
        <begin position="341"/>
        <end position="420"/>
    </location>
</feature>
<protein>
    <submittedName>
        <fullName evidence="4">Protein MON2</fullName>
    </submittedName>
</protein>
<accession>A0A5B7EHJ0</accession>
<comment type="caution">
    <text evidence="4">The sequence shown here is derived from an EMBL/GenBank/DDBJ whole genome shotgun (WGS) entry which is preliminary data.</text>
</comment>
<reference evidence="4 5" key="1">
    <citation type="submission" date="2019-05" db="EMBL/GenBank/DDBJ databases">
        <title>Another draft genome of Portunus trituberculatus and its Hox gene families provides insights of decapod evolution.</title>
        <authorList>
            <person name="Jeong J.-H."/>
            <person name="Song I."/>
            <person name="Kim S."/>
            <person name="Choi T."/>
            <person name="Kim D."/>
            <person name="Ryu S."/>
            <person name="Kim W."/>
        </authorList>
    </citation>
    <scope>NUCLEOTIDE SEQUENCE [LARGE SCALE GENOMIC DNA]</scope>
    <source>
        <tissue evidence="4">Muscle</tissue>
    </source>
</reference>
<sequence length="981" mass="106320">MISYKAHVWHSIPGVNEQYDPSEEERRIHEQLVNSAWCGLLAALTILLEACTDEAATENILKAIQTFASLAGKLELTTPRDAFITALCKSCLPPHYTLTVLNNASVAAAASSSSVSRGHQRSPSTESQHQYYDSEVRHQVVAVGTALATPSLPVGAQQGPVMLTNKNLQCMRATLSMAHCHGGVLGAAWHLLLTTLQHLVWILGLKPSTGGSLKAGRSTAETNAVITTAVIADLPVLSSMLSRLFESSQHLNDVALHHLIDALCQLSRESMELAYTNREPSLFAVAKLLETGVVNLGRVEVLWRPVTNHLLDVCQHPHVRMREWGVEAVTYLVKAALTHKHNPPLKDNQKLQTLLLSPLSEVSLVGHPDVRQKQLESLLHILHSCGELLHHGWPLILNIIGAINDNHSEHLVRLAFQCLQLVVTDFLPLMPWSCLPLTVDTAAKFGSQTQELNISLTAIGLMWNISDYFYQNQEKLRVSLTSDNQVFPDFPGVPNMPPFDKLWMCLYARLGDLCVDSRPAVRKSAGQTLFSTIAAHGALLHNQTWQAVLWQVWHTIGSEVTKPPPDEVTRGSDAYIPSQPFLTALVHIFPHLFLHIKHRFVVSDFTRLASVLLGCVSVPVHGDSSPFILPSFTEVVVTPLQEGILQALVGVEKETRGHLNPPASPSLSMTHPHPTNVRGESAIPFTPGRACPFLPPFKSSAPEPPTHTLSTLALLNIPSLPLHYWAPQSEKGRSVFISESSLCACTSCWLVAGNSIRSPLLPWAEVPLASNPFWMGRSFLLPLFPFCWATSSLPGPTASCFPSPSSPLPPAAGPSAVSFTTSRGSSICGIVKSSPITSSSDASCYSCIWHLAIALVNTATSSSSSSASPAASSCFIWFPVLKDASPWAGLSSPVFLNASTTCMCAPTSLLNKTSNPLISSFPDFATSTKSLAIMAASSKVFTLFSQRYILISGATPSKNCSNHITSMRCPTVSGPKACHHF</sequence>
<proteinExistence type="predicted"/>
<dbReference type="PANTHER" id="PTHR34199">
    <property type="entry name" value="NUMOD3 MOTIF FAMILY PROTEIN, EXPRESSED"/>
    <property type="match status" value="1"/>
</dbReference>
<evidence type="ECO:0000259" key="3">
    <source>
        <dbReference type="Pfam" id="PF16206"/>
    </source>
</evidence>
<dbReference type="Pfam" id="PF09324">
    <property type="entry name" value="Sec7-like_HDS"/>
    <property type="match status" value="1"/>
</dbReference>
<feature type="domain" description="Mon2 C-terminal" evidence="3">
    <location>
        <begin position="424"/>
        <end position="556"/>
    </location>
</feature>
<feature type="region of interest" description="Disordered" evidence="1">
    <location>
        <begin position="112"/>
        <end position="131"/>
    </location>
</feature>
<name>A0A5B7EHJ0_PORTR</name>
<dbReference type="InterPro" id="IPR032817">
    <property type="entry name" value="Mon2_C"/>
</dbReference>
<evidence type="ECO:0000256" key="1">
    <source>
        <dbReference type="SAM" id="MobiDB-lite"/>
    </source>
</evidence>
<dbReference type="Proteomes" id="UP000324222">
    <property type="component" value="Unassembled WGS sequence"/>
</dbReference>
<evidence type="ECO:0000313" key="5">
    <source>
        <dbReference type="Proteomes" id="UP000324222"/>
    </source>
</evidence>
<keyword evidence="5" id="KW-1185">Reference proteome</keyword>
<evidence type="ECO:0000259" key="2">
    <source>
        <dbReference type="Pfam" id="PF09324"/>
    </source>
</evidence>
<feature type="compositionally biased region" description="Polar residues" evidence="1">
    <location>
        <begin position="121"/>
        <end position="131"/>
    </location>
</feature>
<dbReference type="InterPro" id="IPR016024">
    <property type="entry name" value="ARM-type_fold"/>
</dbReference>
<dbReference type="InterPro" id="IPR015403">
    <property type="entry name" value="Mon2/Sec7/BIG1-like_HDS"/>
</dbReference>
<organism evidence="4 5">
    <name type="scientific">Portunus trituberculatus</name>
    <name type="common">Swimming crab</name>
    <name type="synonym">Neptunus trituberculatus</name>
    <dbReference type="NCBI Taxonomy" id="210409"/>
    <lineage>
        <taxon>Eukaryota</taxon>
        <taxon>Metazoa</taxon>
        <taxon>Ecdysozoa</taxon>
        <taxon>Arthropoda</taxon>
        <taxon>Crustacea</taxon>
        <taxon>Multicrustacea</taxon>
        <taxon>Malacostraca</taxon>
        <taxon>Eumalacostraca</taxon>
        <taxon>Eucarida</taxon>
        <taxon>Decapoda</taxon>
        <taxon>Pleocyemata</taxon>
        <taxon>Brachyura</taxon>
        <taxon>Eubrachyura</taxon>
        <taxon>Portunoidea</taxon>
        <taxon>Portunidae</taxon>
        <taxon>Portuninae</taxon>
        <taxon>Portunus</taxon>
    </lineage>
</organism>
<dbReference type="PANTHER" id="PTHR34199:SF4">
    <property type="entry name" value="ARM REPEAT SUPERFAMILY PROTEIN"/>
    <property type="match status" value="1"/>
</dbReference>
<evidence type="ECO:0000313" key="4">
    <source>
        <dbReference type="EMBL" id="MPC32689.1"/>
    </source>
</evidence>
<dbReference type="AlphaFoldDB" id="A0A5B7EHJ0"/>
<dbReference type="EMBL" id="VSRR010002674">
    <property type="protein sequence ID" value="MPC32689.1"/>
    <property type="molecule type" value="Genomic_DNA"/>
</dbReference>
<dbReference type="Pfam" id="PF16206">
    <property type="entry name" value="Mon2_C"/>
    <property type="match status" value="1"/>
</dbReference>
<dbReference type="SUPFAM" id="SSF48371">
    <property type="entry name" value="ARM repeat"/>
    <property type="match status" value="1"/>
</dbReference>